<dbReference type="InterPro" id="IPR032718">
    <property type="entry name" value="PGBD4_Znf_C"/>
</dbReference>
<dbReference type="EMBL" id="JAUDFV010000102">
    <property type="protein sequence ID" value="KAL2731781.1"/>
    <property type="molecule type" value="Genomic_DNA"/>
</dbReference>
<feature type="domain" description="PiggyBac transposable element-derived protein" evidence="2">
    <location>
        <begin position="40"/>
        <end position="120"/>
    </location>
</feature>
<dbReference type="PANTHER" id="PTHR46599:SF3">
    <property type="entry name" value="PIGGYBAC TRANSPOSABLE ELEMENT-DERIVED PROTEIN 4"/>
    <property type="match status" value="1"/>
</dbReference>
<protein>
    <submittedName>
        <fullName evidence="3">PiggyBac transposable element-derived protein 4-like</fullName>
    </submittedName>
</protein>
<dbReference type="Proteomes" id="UP001607302">
    <property type="component" value="Unassembled WGS sequence"/>
</dbReference>
<evidence type="ECO:0000259" key="2">
    <source>
        <dbReference type="Pfam" id="PF13843"/>
    </source>
</evidence>
<keyword evidence="4" id="KW-1185">Reference proteome</keyword>
<dbReference type="Pfam" id="PF13842">
    <property type="entry name" value="zf-Tnp_2"/>
    <property type="match status" value="1"/>
</dbReference>
<feature type="domain" description="PiggyBac transposable element-derived protein" evidence="2">
    <location>
        <begin position="123"/>
        <end position="170"/>
    </location>
</feature>
<gene>
    <name evidence="3" type="ORF">V1478_004469</name>
</gene>
<dbReference type="AlphaFoldDB" id="A0ABD2BG90"/>
<accession>A0ABD2BG90</accession>
<reference evidence="3 4" key="1">
    <citation type="journal article" date="2024" name="Ann. Entomol. Soc. Am.">
        <title>Genomic analyses of the southern and eastern yellowjacket wasps (Hymenoptera: Vespidae) reveal evolutionary signatures of social life.</title>
        <authorList>
            <person name="Catto M.A."/>
            <person name="Caine P.B."/>
            <person name="Orr S.E."/>
            <person name="Hunt B.G."/>
            <person name="Goodisman M.A.D."/>
        </authorList>
    </citation>
    <scope>NUCLEOTIDE SEQUENCE [LARGE SCALE GENOMIC DNA]</scope>
    <source>
        <strain evidence="3">233</strain>
        <tissue evidence="3">Head and thorax</tissue>
    </source>
</reference>
<sequence>MKYNQAKPSKWRIRIYVLATQIPVILIRPDLPVSSRIPLDLYRKLLDNVPNAKGYHMYTDRYYTSIPLAEELLKMNCFLTGTIKTNRKYLPMAIKKPQFFSHERTKGFTRNEVGLVSVHRRVRGGELVRIQKPKMVIDYTKNMRGVDRADQYAATYCFLRKSLKWWRKLLFWGDGNVYIRKIVGNWLGIFDKTAHLENTLTHQIRRAGSTTTYILYVYGTKKDCAVCSNRKISGERRQTHYFCDTCLEKPRLHIGNCFERYHTLNDYKM</sequence>
<dbReference type="Pfam" id="PF13843">
    <property type="entry name" value="DDE_Tnp_1_7"/>
    <property type="match status" value="2"/>
</dbReference>
<name>A0ABD2BG90_VESSQ</name>
<dbReference type="PANTHER" id="PTHR46599">
    <property type="entry name" value="PIGGYBAC TRANSPOSABLE ELEMENT-DERIVED PROTEIN 4"/>
    <property type="match status" value="1"/>
</dbReference>
<evidence type="ECO:0000259" key="1">
    <source>
        <dbReference type="Pfam" id="PF13842"/>
    </source>
</evidence>
<feature type="domain" description="PiggyBac transposable element-derived protein 4 C-terminal zinc-finger" evidence="1">
    <location>
        <begin position="219"/>
        <end position="262"/>
    </location>
</feature>
<proteinExistence type="predicted"/>
<comment type="caution">
    <text evidence="3">The sequence shown here is derived from an EMBL/GenBank/DDBJ whole genome shotgun (WGS) entry which is preliminary data.</text>
</comment>
<organism evidence="3 4">
    <name type="scientific">Vespula squamosa</name>
    <name type="common">Southern yellow jacket</name>
    <name type="synonym">Wasp</name>
    <dbReference type="NCBI Taxonomy" id="30214"/>
    <lineage>
        <taxon>Eukaryota</taxon>
        <taxon>Metazoa</taxon>
        <taxon>Ecdysozoa</taxon>
        <taxon>Arthropoda</taxon>
        <taxon>Hexapoda</taxon>
        <taxon>Insecta</taxon>
        <taxon>Pterygota</taxon>
        <taxon>Neoptera</taxon>
        <taxon>Endopterygota</taxon>
        <taxon>Hymenoptera</taxon>
        <taxon>Apocrita</taxon>
        <taxon>Aculeata</taxon>
        <taxon>Vespoidea</taxon>
        <taxon>Vespidae</taxon>
        <taxon>Vespinae</taxon>
        <taxon>Vespula</taxon>
    </lineage>
</organism>
<evidence type="ECO:0000313" key="3">
    <source>
        <dbReference type="EMBL" id="KAL2731781.1"/>
    </source>
</evidence>
<dbReference type="InterPro" id="IPR029526">
    <property type="entry name" value="PGBD"/>
</dbReference>
<evidence type="ECO:0000313" key="4">
    <source>
        <dbReference type="Proteomes" id="UP001607302"/>
    </source>
</evidence>